<keyword evidence="3" id="KW-1185">Reference proteome</keyword>
<protein>
    <submittedName>
        <fullName evidence="2">Uncharacterized protein</fullName>
    </submittedName>
</protein>
<dbReference type="EMBL" id="BEZZ01001716">
    <property type="protein sequence ID" value="GCC20257.1"/>
    <property type="molecule type" value="Genomic_DNA"/>
</dbReference>
<accession>A0A401RPZ9</accession>
<evidence type="ECO:0000313" key="2">
    <source>
        <dbReference type="EMBL" id="GCC20257.1"/>
    </source>
</evidence>
<proteinExistence type="predicted"/>
<gene>
    <name evidence="2" type="ORF">chiPu_0018835</name>
</gene>
<name>A0A401RPZ9_CHIPU</name>
<sequence>MCHRDVGDVLARTSGGGGVRAGRETDAIRSPGRRSGERRRDRPDGGAAPAVAVKDRIGLALIQKNIGDDAPWQWFTKHTAPTAEIQVVYRQ</sequence>
<feature type="compositionally biased region" description="Basic and acidic residues" evidence="1">
    <location>
        <begin position="34"/>
        <end position="44"/>
    </location>
</feature>
<evidence type="ECO:0000313" key="3">
    <source>
        <dbReference type="Proteomes" id="UP000287033"/>
    </source>
</evidence>
<dbReference type="Proteomes" id="UP000287033">
    <property type="component" value="Unassembled WGS sequence"/>
</dbReference>
<organism evidence="2 3">
    <name type="scientific">Chiloscyllium punctatum</name>
    <name type="common">Brownbanded bambooshark</name>
    <name type="synonym">Hemiscyllium punctatum</name>
    <dbReference type="NCBI Taxonomy" id="137246"/>
    <lineage>
        <taxon>Eukaryota</taxon>
        <taxon>Metazoa</taxon>
        <taxon>Chordata</taxon>
        <taxon>Craniata</taxon>
        <taxon>Vertebrata</taxon>
        <taxon>Chondrichthyes</taxon>
        <taxon>Elasmobranchii</taxon>
        <taxon>Galeomorphii</taxon>
        <taxon>Galeoidea</taxon>
        <taxon>Orectolobiformes</taxon>
        <taxon>Hemiscylliidae</taxon>
        <taxon>Chiloscyllium</taxon>
    </lineage>
</organism>
<comment type="caution">
    <text evidence="2">The sequence shown here is derived from an EMBL/GenBank/DDBJ whole genome shotgun (WGS) entry which is preliminary data.</text>
</comment>
<dbReference type="AlphaFoldDB" id="A0A401RPZ9"/>
<reference evidence="2 3" key="1">
    <citation type="journal article" date="2018" name="Nat. Ecol. Evol.">
        <title>Shark genomes provide insights into elasmobranch evolution and the origin of vertebrates.</title>
        <authorList>
            <person name="Hara Y"/>
            <person name="Yamaguchi K"/>
            <person name="Onimaru K"/>
            <person name="Kadota M"/>
            <person name="Koyanagi M"/>
            <person name="Keeley SD"/>
            <person name="Tatsumi K"/>
            <person name="Tanaka K"/>
            <person name="Motone F"/>
            <person name="Kageyama Y"/>
            <person name="Nozu R"/>
            <person name="Adachi N"/>
            <person name="Nishimura O"/>
            <person name="Nakagawa R"/>
            <person name="Tanegashima C"/>
            <person name="Kiyatake I"/>
            <person name="Matsumoto R"/>
            <person name="Murakumo K"/>
            <person name="Nishida K"/>
            <person name="Terakita A"/>
            <person name="Kuratani S"/>
            <person name="Sato K"/>
            <person name="Hyodo S Kuraku.S."/>
        </authorList>
    </citation>
    <scope>NUCLEOTIDE SEQUENCE [LARGE SCALE GENOMIC DNA]</scope>
</reference>
<evidence type="ECO:0000256" key="1">
    <source>
        <dbReference type="SAM" id="MobiDB-lite"/>
    </source>
</evidence>
<feature type="region of interest" description="Disordered" evidence="1">
    <location>
        <begin position="1"/>
        <end position="49"/>
    </location>
</feature>